<reference evidence="1 2" key="1">
    <citation type="journal article" date="2016" name="Nat. Commun.">
        <title>Thousands of microbial genomes shed light on interconnected biogeochemical processes in an aquifer system.</title>
        <authorList>
            <person name="Anantharaman K."/>
            <person name="Brown C.T."/>
            <person name="Hug L.A."/>
            <person name="Sharon I."/>
            <person name="Castelle C.J."/>
            <person name="Probst A.J."/>
            <person name="Thomas B.C."/>
            <person name="Singh A."/>
            <person name="Wilkins M.J."/>
            <person name="Karaoz U."/>
            <person name="Brodie E.L."/>
            <person name="Williams K.H."/>
            <person name="Hubbard S.S."/>
            <person name="Banfield J.F."/>
        </authorList>
    </citation>
    <scope>NUCLEOTIDE SEQUENCE [LARGE SCALE GENOMIC DNA]</scope>
</reference>
<comment type="caution">
    <text evidence="1">The sequence shown here is derived from an EMBL/GenBank/DDBJ whole genome shotgun (WGS) entry which is preliminary data.</text>
</comment>
<evidence type="ECO:0000313" key="1">
    <source>
        <dbReference type="EMBL" id="OGZ94918.1"/>
    </source>
</evidence>
<dbReference type="Proteomes" id="UP000177152">
    <property type="component" value="Unassembled WGS sequence"/>
</dbReference>
<protein>
    <submittedName>
        <fullName evidence="1">Uncharacterized protein</fullName>
    </submittedName>
</protein>
<name>A0A1G2K928_9BACT</name>
<evidence type="ECO:0000313" key="2">
    <source>
        <dbReference type="Proteomes" id="UP000177152"/>
    </source>
</evidence>
<accession>A0A1G2K928</accession>
<gene>
    <name evidence="1" type="ORF">A2633_03185</name>
</gene>
<dbReference type="EMBL" id="MHQC01000021">
    <property type="protein sequence ID" value="OGZ94918.1"/>
    <property type="molecule type" value="Genomic_DNA"/>
</dbReference>
<proteinExistence type="predicted"/>
<dbReference type="AlphaFoldDB" id="A0A1G2K928"/>
<organism evidence="1 2">
    <name type="scientific">Candidatus Sungbacteria bacterium RIFCSPHIGHO2_01_FULL_47_32</name>
    <dbReference type="NCBI Taxonomy" id="1802264"/>
    <lineage>
        <taxon>Bacteria</taxon>
        <taxon>Candidatus Sungiibacteriota</taxon>
    </lineage>
</organism>
<sequence length="204" mass="23923">MFGRDTFDLLSENKKRMNMFGRKPSIEVDPSLSIQRTTRPEAAPVKLLLDDNELKAHIRTEEALKFCSPARLHAELIDFLNRENIKVFDKDKVHAYLKGKAEAEKKVYIWRSLRPQDKTTDYRLYTIEGHGGYDSRDWESRPYDKPVPLRVLVTVEKIYKKFGDKIQFFVSDYEVPHPDPFIMVTALDLPRIVFDVWDEPSFKG</sequence>